<protein>
    <recommendedName>
        <fullName evidence="4">WSC domain-containing protein</fullName>
    </recommendedName>
</protein>
<organism evidence="5 6">
    <name type="scientific">Claviceps aff. purpurea</name>
    <dbReference type="NCBI Taxonomy" id="1967640"/>
    <lineage>
        <taxon>Eukaryota</taxon>
        <taxon>Fungi</taxon>
        <taxon>Dikarya</taxon>
        <taxon>Ascomycota</taxon>
        <taxon>Pezizomycotina</taxon>
        <taxon>Sordariomycetes</taxon>
        <taxon>Hypocreomycetidae</taxon>
        <taxon>Hypocreales</taxon>
        <taxon>Clavicipitaceae</taxon>
        <taxon>Claviceps</taxon>
    </lineage>
</organism>
<feature type="chain" id="PRO_5040172221" description="WSC domain-containing protein" evidence="3">
    <location>
        <begin position="19"/>
        <end position="295"/>
    </location>
</feature>
<feature type="compositionally biased region" description="Polar residues" evidence="1">
    <location>
        <begin position="139"/>
        <end position="150"/>
    </location>
</feature>
<feature type="region of interest" description="Disordered" evidence="1">
    <location>
        <begin position="165"/>
        <end position="186"/>
    </location>
</feature>
<feature type="transmembrane region" description="Helical" evidence="2">
    <location>
        <begin position="196"/>
        <end position="220"/>
    </location>
</feature>
<dbReference type="SMART" id="SM00321">
    <property type="entry name" value="WSC"/>
    <property type="match status" value="1"/>
</dbReference>
<evidence type="ECO:0000256" key="2">
    <source>
        <dbReference type="SAM" id="Phobius"/>
    </source>
</evidence>
<evidence type="ECO:0000313" key="5">
    <source>
        <dbReference type="EMBL" id="KAG6292185.1"/>
    </source>
</evidence>
<dbReference type="InterPro" id="IPR002889">
    <property type="entry name" value="WSC_carb-bd"/>
</dbReference>
<comment type="caution">
    <text evidence="5">The sequence shown here is derived from an EMBL/GenBank/DDBJ whole genome shotgun (WGS) entry which is preliminary data.</text>
</comment>
<keyword evidence="3" id="KW-0732">Signal</keyword>
<dbReference type="EMBL" id="SRRH01000284">
    <property type="protein sequence ID" value="KAG6292185.1"/>
    <property type="molecule type" value="Genomic_DNA"/>
</dbReference>
<feature type="domain" description="WSC" evidence="4">
    <location>
        <begin position="19"/>
        <end position="105"/>
    </location>
</feature>
<gene>
    <name evidence="5" type="ORF">E4U09_003529</name>
</gene>
<feature type="region of interest" description="Disordered" evidence="1">
    <location>
        <begin position="114"/>
        <end position="150"/>
    </location>
</feature>
<accession>A0A9P7QJ46</accession>
<reference evidence="5 6" key="1">
    <citation type="journal article" date="2020" name="bioRxiv">
        <title>Whole genome comparisons of ergot fungi reveals the divergence and evolution of species within the genus Claviceps are the result of varying mechanisms driving genome evolution and host range expansion.</title>
        <authorList>
            <person name="Wyka S.A."/>
            <person name="Mondo S.J."/>
            <person name="Liu M."/>
            <person name="Dettman J."/>
            <person name="Nalam V."/>
            <person name="Broders K.D."/>
        </authorList>
    </citation>
    <scope>NUCLEOTIDE SEQUENCE [LARGE SCALE GENOMIC DNA]</scope>
    <source>
        <strain evidence="5 6">Clav52</strain>
    </source>
</reference>
<keyword evidence="2" id="KW-0812">Transmembrane</keyword>
<dbReference type="Pfam" id="PF01822">
    <property type="entry name" value="WSC"/>
    <property type="match status" value="1"/>
</dbReference>
<evidence type="ECO:0000313" key="6">
    <source>
        <dbReference type="Proteomes" id="UP000707071"/>
    </source>
</evidence>
<dbReference type="Proteomes" id="UP000707071">
    <property type="component" value="Unassembled WGS sequence"/>
</dbReference>
<feature type="compositionally biased region" description="Low complexity" evidence="1">
    <location>
        <begin position="126"/>
        <end position="138"/>
    </location>
</feature>
<evidence type="ECO:0000256" key="1">
    <source>
        <dbReference type="SAM" id="MobiDB-lite"/>
    </source>
</evidence>
<dbReference type="PROSITE" id="PS51212">
    <property type="entry name" value="WSC"/>
    <property type="match status" value="1"/>
</dbReference>
<feature type="signal peptide" evidence="3">
    <location>
        <begin position="1"/>
        <end position="18"/>
    </location>
</feature>
<evidence type="ECO:0000259" key="4">
    <source>
        <dbReference type="PROSITE" id="PS51212"/>
    </source>
</evidence>
<keyword evidence="2" id="KW-1133">Transmembrane helix</keyword>
<proteinExistence type="predicted"/>
<sequence>MASRKLLCFGVLLATAAAQQQQQLCASENTASTSPTTNTFQSVGACTATCGNQYAYAVLQSSMCWCSNVSPDTAVQRNGACHLPCPGYPADICGGAGGLFSYVLLNAAMVQGSKGNDGGPGSDSETPSSTLRTTTPPSHNASPTQQQQPIHVQTTAPNGIIHTITVTPTDRPTSPTSPPTSESITTIQQNPLSTGAIVGIVLGCLCGAALAIAGTACLILSRKRARRGELLDDVSTRQGGSSSDWSAVGTGKNPFVDGVVAPALYGQRDRAGSIETLRPQGEQCLRITNPDPEEK</sequence>
<keyword evidence="2" id="KW-0472">Membrane</keyword>
<name>A0A9P7QJ46_9HYPO</name>
<dbReference type="AlphaFoldDB" id="A0A9P7QJ46"/>
<evidence type="ECO:0000256" key="3">
    <source>
        <dbReference type="SAM" id="SignalP"/>
    </source>
</evidence>
<keyword evidence="6" id="KW-1185">Reference proteome</keyword>